<sequence>MDRERTESGQYVEEVTLDAVIDVFEAADLPVLTANEVAEALDCARPTAYNKLEALVEQNKLRKKKVGARAVVYIYPESI</sequence>
<dbReference type="GO" id="GO:0006355">
    <property type="term" value="P:regulation of DNA-templated transcription"/>
    <property type="evidence" value="ECO:0007669"/>
    <property type="project" value="InterPro"/>
</dbReference>
<dbReference type="SUPFAM" id="SSF46785">
    <property type="entry name" value="Winged helix' DNA-binding domain"/>
    <property type="match status" value="1"/>
</dbReference>
<dbReference type="RefSeq" id="WP_092662958.1">
    <property type="nucleotide sequence ID" value="NZ_FOCX01000022.1"/>
</dbReference>
<dbReference type="OrthoDB" id="189973at2157"/>
<evidence type="ECO:0000259" key="1">
    <source>
        <dbReference type="Pfam" id="PF09339"/>
    </source>
</evidence>
<protein>
    <recommendedName>
        <fullName evidence="1">HTH iclR-type domain-containing protein</fullName>
    </recommendedName>
</protein>
<evidence type="ECO:0000313" key="3">
    <source>
        <dbReference type="Proteomes" id="UP000198775"/>
    </source>
</evidence>
<gene>
    <name evidence="2" type="ORF">SAMN05216388_10225</name>
</gene>
<dbReference type="Pfam" id="PF09339">
    <property type="entry name" value="HTH_IclR"/>
    <property type="match status" value="1"/>
</dbReference>
<evidence type="ECO:0000313" key="2">
    <source>
        <dbReference type="EMBL" id="SEO88763.1"/>
    </source>
</evidence>
<dbReference type="EMBL" id="FOCX01000022">
    <property type="protein sequence ID" value="SEO88763.1"/>
    <property type="molecule type" value="Genomic_DNA"/>
</dbReference>
<keyword evidence="3" id="KW-1185">Reference proteome</keyword>
<dbReference type="Proteomes" id="UP000198775">
    <property type="component" value="Unassembled WGS sequence"/>
</dbReference>
<feature type="domain" description="HTH iclR-type" evidence="1">
    <location>
        <begin position="19"/>
        <end position="62"/>
    </location>
</feature>
<name>A0A1H8TE54_9EURY</name>
<reference evidence="3" key="1">
    <citation type="submission" date="2016-10" db="EMBL/GenBank/DDBJ databases">
        <authorList>
            <person name="Varghese N."/>
            <person name="Submissions S."/>
        </authorList>
    </citation>
    <scope>NUCLEOTIDE SEQUENCE [LARGE SCALE GENOMIC DNA]</scope>
    <source>
        <strain evidence="3">IBRC-M 10043</strain>
    </source>
</reference>
<dbReference type="Gene3D" id="1.10.10.10">
    <property type="entry name" value="Winged helix-like DNA-binding domain superfamily/Winged helix DNA-binding domain"/>
    <property type="match status" value="1"/>
</dbReference>
<dbReference type="InterPro" id="IPR036388">
    <property type="entry name" value="WH-like_DNA-bd_sf"/>
</dbReference>
<dbReference type="AlphaFoldDB" id="A0A1H8TE54"/>
<dbReference type="InterPro" id="IPR005471">
    <property type="entry name" value="Tscrpt_reg_IclR_N"/>
</dbReference>
<dbReference type="InterPro" id="IPR036390">
    <property type="entry name" value="WH_DNA-bd_sf"/>
</dbReference>
<accession>A0A1H8TE54</accession>
<organism evidence="2 3">
    <name type="scientific">Halorientalis persicus</name>
    <dbReference type="NCBI Taxonomy" id="1367881"/>
    <lineage>
        <taxon>Archaea</taxon>
        <taxon>Methanobacteriati</taxon>
        <taxon>Methanobacteriota</taxon>
        <taxon>Stenosarchaea group</taxon>
        <taxon>Halobacteria</taxon>
        <taxon>Halobacteriales</taxon>
        <taxon>Haloarculaceae</taxon>
        <taxon>Halorientalis</taxon>
    </lineage>
</organism>
<dbReference type="GO" id="GO:0003677">
    <property type="term" value="F:DNA binding"/>
    <property type="evidence" value="ECO:0007669"/>
    <property type="project" value="InterPro"/>
</dbReference>
<proteinExistence type="predicted"/>